<feature type="compositionally biased region" description="Acidic residues" evidence="4">
    <location>
        <begin position="1251"/>
        <end position="1263"/>
    </location>
</feature>
<evidence type="ECO:0000256" key="4">
    <source>
        <dbReference type="SAM" id="MobiDB-lite"/>
    </source>
</evidence>
<evidence type="ECO:0000256" key="3">
    <source>
        <dbReference type="ARBA" id="ARBA00022679"/>
    </source>
</evidence>
<feature type="compositionally biased region" description="Basic and acidic residues" evidence="4">
    <location>
        <begin position="201"/>
        <end position="224"/>
    </location>
</feature>
<sequence>MPLQPCSPKPQSRVRPHTQVPLSNLKLHRTSSSLSASSSSSSSSSSLSASSSSFALAAAADFWRSYVRATEPAFRGGREAKERETGRCQRTEKGGEESEDADKGEEERTEERQAAFLCGARAWEIRSSSHAEETWRGRGTDEKVQYSRREADLEEKQTTETKARRRRASSMNICSQNGFHPDRERSLEAPGEEGEEEERGEDEKGERTEGGGTKERGDGGKYDIVEGEEEMKGEEDLKEGRGMAEREEDGRGELLEEELQEEGEESGVEEKEDEGTCREREDETEESAERGSFGDTSTLAACTFSPVKADAPFSKRFSRLFFCGSSPGRVEEEFSSSLHMNSPGEEKSAGGGISSSSLVSPLSSFISSSSLSSSSSVSSCSSSLSSSSSSSVSSSSSSLSSSSSSLSSSSSSLSSSSSSSLSSSSSSLSSSSSCSSLSSSSSSSSLSSSSSSSLSSSSSSSSLSSSSSSSSLSSSSSSSSLSSSSSSSLSSSSSSSSLSSSSSSSVSSSSLSFPCPSAHAVSALPCSSPGAAAAKRPSAVILLSLPCQSASPPLSSLSSLSSLAPCFAHLPRESGRLRVLLSSLSSSPVFNSLASRLESEPPRRELSGNSAGEEEDESEREGEEEDEETETSRASSLSGVGQLPPPLAALLLSLKLSSAFSPVYRQSLHSLPVSEVQAWKAGEAALCSGTASPAGRRRSAGDRDSRSSLRKKQRTGARGIAEGMGEGGAREEESAGRREEEEKTTETELSSTLRKKVRKKDIFHPYLFVLVGCAVSGDAAAALHLLRAISLMEKMRRENAEKEQMATRERTGDAEDERHRGEEHAEIWEASNMTSKLDGDKQNGEEQKKQAEEKGEKVTSSEKRRDLSFSIDISEVILACNAAIASVLLLSPGGYRDLCSLENSGEKQEEASQVGITVFEEFCLRPLLLLLQSPSALAHFLQLTLSTLTKTQTVRHSTAISSSSLSSSLSSSSLCCKQKGEGDVLGGRGPGDREAEETAGERWREAAQDVLRVRLSACKLPFFTRKATPVQGEKEQETSPSSSSSFSFSSLSELFSWATVEASKERVIVPSLLVSRRGTVGLWLLVAAALYIFHRTKRKTATCSGRSFEFCSCEKGSSSTSLLPLLRGPSSSPRDSPVSSFSSAASLLSRLLASSFQSPAEPPRFAVSQQNPRRSPVRPCLSCVSSFFLFLLLSAEDARHRLRTRANFSLSPPLSLRKLPRRRWSPTHPAGTCPTSRDAQRSREARKEPTAETDEERSMEDGSENNLFGCDDIRRVVQFMMQLFTKPCRARRS</sequence>
<keyword evidence="3" id="KW-0808">Transferase</keyword>
<dbReference type="EMBL" id="AEXC02002544">
    <property type="protein sequence ID" value="KFH04335.1"/>
    <property type="molecule type" value="Genomic_DNA"/>
</dbReference>
<feature type="region of interest" description="Disordered" evidence="4">
    <location>
        <begin position="127"/>
        <end position="298"/>
    </location>
</feature>
<dbReference type="EC" id="2.3.2.27" evidence="2"/>
<dbReference type="Proteomes" id="UP000028821">
    <property type="component" value="Unassembled WGS sequence"/>
</dbReference>
<dbReference type="VEuPathDB" id="ToxoDB:TGMAS_300160"/>
<feature type="compositionally biased region" description="Basic and acidic residues" evidence="4">
    <location>
        <begin position="234"/>
        <end position="254"/>
    </location>
</feature>
<reference evidence="5 6" key="1">
    <citation type="submission" date="2014-04" db="EMBL/GenBank/DDBJ databases">
        <authorList>
            <person name="Sibley D."/>
            <person name="Venepally P."/>
            <person name="Karamycheva S."/>
            <person name="Hadjithomas M."/>
            <person name="Khan A."/>
            <person name="Brunk B."/>
            <person name="Roos D."/>
            <person name="Caler E."/>
            <person name="Lorenzi H."/>
        </authorList>
    </citation>
    <scope>NUCLEOTIDE SEQUENCE [LARGE SCALE GENOMIC DNA]</scope>
    <source>
        <strain evidence="5 6">MAS</strain>
    </source>
</reference>
<feature type="region of interest" description="Disordered" evidence="4">
    <location>
        <begin position="329"/>
        <end position="531"/>
    </location>
</feature>
<feature type="compositionally biased region" description="Basic and acidic residues" evidence="4">
    <location>
        <begin position="728"/>
        <end position="746"/>
    </location>
</feature>
<evidence type="ECO:0000256" key="2">
    <source>
        <dbReference type="ARBA" id="ARBA00012483"/>
    </source>
</evidence>
<dbReference type="GO" id="GO:0000209">
    <property type="term" value="P:protein polyubiquitination"/>
    <property type="evidence" value="ECO:0007669"/>
    <property type="project" value="TreeGrafter"/>
</dbReference>
<name>A0A086PVF3_TOXGO</name>
<dbReference type="OrthoDB" id="10692508at2759"/>
<feature type="region of interest" description="Disordered" evidence="4">
    <location>
        <begin position="687"/>
        <end position="754"/>
    </location>
</feature>
<protein>
    <recommendedName>
        <fullName evidence="2">RING-type E3 ubiquitin transferase</fullName>
        <ecNumber evidence="2">2.3.2.27</ecNumber>
    </recommendedName>
</protein>
<proteinExistence type="predicted"/>
<feature type="compositionally biased region" description="Low complexity" evidence="4">
    <location>
        <begin position="31"/>
        <end position="50"/>
    </location>
</feature>
<dbReference type="GO" id="GO:0006513">
    <property type="term" value="P:protein monoubiquitination"/>
    <property type="evidence" value="ECO:0007669"/>
    <property type="project" value="TreeGrafter"/>
</dbReference>
<dbReference type="PANTHER" id="PTHR46077:SF5">
    <property type="entry name" value="RING-TYPE DOMAIN-CONTAINING PROTEIN"/>
    <property type="match status" value="1"/>
</dbReference>
<feature type="compositionally biased region" description="Acidic residues" evidence="4">
    <location>
        <begin position="190"/>
        <end position="200"/>
    </location>
</feature>
<feature type="region of interest" description="Disordered" evidence="4">
    <location>
        <begin position="1116"/>
        <end position="1137"/>
    </location>
</feature>
<feature type="compositionally biased region" description="Basic and acidic residues" evidence="4">
    <location>
        <begin position="597"/>
        <end position="606"/>
    </location>
</feature>
<feature type="compositionally biased region" description="Basic and acidic residues" evidence="4">
    <location>
        <begin position="1238"/>
        <end position="1250"/>
    </location>
</feature>
<gene>
    <name evidence="5" type="ORF">TGMAS_300160</name>
</gene>
<feature type="compositionally biased region" description="Low complexity" evidence="4">
    <location>
        <begin position="1117"/>
        <end position="1137"/>
    </location>
</feature>
<evidence type="ECO:0000313" key="6">
    <source>
        <dbReference type="Proteomes" id="UP000028821"/>
    </source>
</evidence>
<evidence type="ECO:0000313" key="5">
    <source>
        <dbReference type="EMBL" id="KFH04335.1"/>
    </source>
</evidence>
<feature type="region of interest" description="Disordered" evidence="4">
    <location>
        <begin position="798"/>
        <end position="861"/>
    </location>
</feature>
<feature type="region of interest" description="Disordered" evidence="4">
    <location>
        <begin position="593"/>
        <end position="641"/>
    </location>
</feature>
<evidence type="ECO:0000256" key="1">
    <source>
        <dbReference type="ARBA" id="ARBA00000900"/>
    </source>
</evidence>
<feature type="region of interest" description="Disordered" evidence="4">
    <location>
        <begin position="1"/>
        <end position="50"/>
    </location>
</feature>
<feature type="region of interest" description="Disordered" evidence="4">
    <location>
        <begin position="980"/>
        <end position="1000"/>
    </location>
</feature>
<feature type="compositionally biased region" description="Acidic residues" evidence="4">
    <location>
        <begin position="255"/>
        <end position="273"/>
    </location>
</feature>
<dbReference type="PANTHER" id="PTHR46077">
    <property type="entry name" value="E3 UBIQUITIN-PROTEIN LIGASE TOPORS"/>
    <property type="match status" value="1"/>
</dbReference>
<comment type="catalytic activity">
    <reaction evidence="1">
        <text>S-ubiquitinyl-[E2 ubiquitin-conjugating enzyme]-L-cysteine + [acceptor protein]-L-lysine = [E2 ubiquitin-conjugating enzyme]-L-cysteine + N(6)-ubiquitinyl-[acceptor protein]-L-lysine.</text>
        <dbReference type="EC" id="2.3.2.27"/>
    </reaction>
</comment>
<organism evidence="5 6">
    <name type="scientific">Toxoplasma gondii MAS</name>
    <dbReference type="NCBI Taxonomy" id="943118"/>
    <lineage>
        <taxon>Eukaryota</taxon>
        <taxon>Sar</taxon>
        <taxon>Alveolata</taxon>
        <taxon>Apicomplexa</taxon>
        <taxon>Conoidasida</taxon>
        <taxon>Coccidia</taxon>
        <taxon>Eucoccidiorida</taxon>
        <taxon>Eimeriorina</taxon>
        <taxon>Sarcocystidae</taxon>
        <taxon>Toxoplasma</taxon>
    </lineage>
</organism>
<dbReference type="GO" id="GO:0061630">
    <property type="term" value="F:ubiquitin protein ligase activity"/>
    <property type="evidence" value="ECO:0007669"/>
    <property type="project" value="UniProtKB-EC"/>
</dbReference>
<feature type="compositionally biased region" description="Acidic residues" evidence="4">
    <location>
        <begin position="612"/>
        <end position="629"/>
    </location>
</feature>
<feature type="compositionally biased region" description="Polar residues" evidence="4">
    <location>
        <begin position="169"/>
        <end position="178"/>
    </location>
</feature>
<feature type="compositionally biased region" description="Basic and acidic residues" evidence="4">
    <location>
        <begin position="127"/>
        <end position="162"/>
    </location>
</feature>
<feature type="compositionally biased region" description="Basic and acidic residues" evidence="4">
    <location>
        <begin position="798"/>
        <end position="827"/>
    </location>
</feature>
<comment type="caution">
    <text evidence="5">The sequence shown here is derived from an EMBL/GenBank/DDBJ whole genome shotgun (WGS) entry which is preliminary data.</text>
</comment>
<feature type="region of interest" description="Disordered" evidence="4">
    <location>
        <begin position="71"/>
        <end position="113"/>
    </location>
</feature>
<accession>A0A086PVF3</accession>
<feature type="compositionally biased region" description="Low complexity" evidence="4">
    <location>
        <begin position="354"/>
        <end position="512"/>
    </location>
</feature>
<feature type="compositionally biased region" description="Basic and acidic residues" evidence="4">
    <location>
        <begin position="837"/>
        <end position="861"/>
    </location>
</feature>
<feature type="region of interest" description="Disordered" evidence="4">
    <location>
        <begin position="1219"/>
        <end position="1265"/>
    </location>
</feature>
<feature type="compositionally biased region" description="Basic and acidic residues" evidence="4">
    <location>
        <begin position="76"/>
        <end position="96"/>
    </location>
</feature>